<name>A0AC58T3C0_TOBAC</name>
<evidence type="ECO:0000313" key="1">
    <source>
        <dbReference type="Proteomes" id="UP000790787"/>
    </source>
</evidence>
<gene>
    <name evidence="2" type="primary">LOC142171907</name>
</gene>
<proteinExistence type="predicted"/>
<organism evidence="1 2">
    <name type="scientific">Nicotiana tabacum</name>
    <name type="common">Common tobacco</name>
    <dbReference type="NCBI Taxonomy" id="4097"/>
    <lineage>
        <taxon>Eukaryota</taxon>
        <taxon>Viridiplantae</taxon>
        <taxon>Streptophyta</taxon>
        <taxon>Embryophyta</taxon>
        <taxon>Tracheophyta</taxon>
        <taxon>Spermatophyta</taxon>
        <taxon>Magnoliopsida</taxon>
        <taxon>eudicotyledons</taxon>
        <taxon>Gunneridae</taxon>
        <taxon>Pentapetalae</taxon>
        <taxon>asterids</taxon>
        <taxon>lamiids</taxon>
        <taxon>Solanales</taxon>
        <taxon>Solanaceae</taxon>
        <taxon>Nicotianoideae</taxon>
        <taxon>Nicotianeae</taxon>
        <taxon>Nicotiana</taxon>
    </lineage>
</organism>
<reference evidence="2" key="2">
    <citation type="submission" date="2025-08" db="UniProtKB">
        <authorList>
            <consortium name="RefSeq"/>
        </authorList>
    </citation>
    <scope>IDENTIFICATION</scope>
    <source>
        <tissue evidence="2">Leaf</tissue>
    </source>
</reference>
<evidence type="ECO:0000313" key="2">
    <source>
        <dbReference type="RefSeq" id="XP_075091727.1"/>
    </source>
</evidence>
<dbReference type="RefSeq" id="XP_075091727.1">
    <property type="nucleotide sequence ID" value="XM_075235626.1"/>
</dbReference>
<dbReference type="Proteomes" id="UP000790787">
    <property type="component" value="Chromosome 17"/>
</dbReference>
<keyword evidence="1" id="KW-1185">Reference proteome</keyword>
<accession>A0AC58T3C0</accession>
<reference evidence="1" key="1">
    <citation type="journal article" date="2014" name="Nat. Commun.">
        <title>The tobacco genome sequence and its comparison with those of tomato and potato.</title>
        <authorList>
            <person name="Sierro N."/>
            <person name="Battey J.N."/>
            <person name="Ouadi S."/>
            <person name="Bakaher N."/>
            <person name="Bovet L."/>
            <person name="Willig A."/>
            <person name="Goepfert S."/>
            <person name="Peitsch M.C."/>
            <person name="Ivanov N.V."/>
        </authorList>
    </citation>
    <scope>NUCLEOTIDE SEQUENCE [LARGE SCALE GENOMIC DNA]</scope>
</reference>
<protein>
    <submittedName>
        <fullName evidence="2">Uncharacterized protein LOC142171907</fullName>
    </submittedName>
</protein>
<sequence length="115" mass="13618">MFITWGILANPSCSLSEGGTEDHDHLFFRCTYSATVWRKVLYWIGVKRNVAGWNEEVKWATKHAAGKQPSALIYRMLLTCIVFHIWQERNWRTFRRQQMRSEELILSKRSIVEEA</sequence>